<gene>
    <name evidence="6" type="ORF">Micbo1qcDRAFT_131435</name>
</gene>
<dbReference type="InterPro" id="IPR056337">
    <property type="entry name" value="LHD_YVC1"/>
</dbReference>
<evidence type="ECO:0000313" key="6">
    <source>
        <dbReference type="EMBL" id="KXJ95854.1"/>
    </source>
</evidence>
<feature type="compositionally biased region" description="Low complexity" evidence="2">
    <location>
        <begin position="650"/>
        <end position="663"/>
    </location>
</feature>
<evidence type="ECO:0000313" key="7">
    <source>
        <dbReference type="Proteomes" id="UP000070501"/>
    </source>
</evidence>
<feature type="compositionally biased region" description="Polar residues" evidence="2">
    <location>
        <begin position="799"/>
        <end position="811"/>
    </location>
</feature>
<feature type="transmembrane region" description="Helical" evidence="3">
    <location>
        <begin position="396"/>
        <end position="417"/>
    </location>
</feature>
<dbReference type="OrthoDB" id="2373987at2759"/>
<dbReference type="InterPro" id="IPR056336">
    <property type="entry name" value="YVC1_C"/>
</dbReference>
<evidence type="ECO:0000256" key="3">
    <source>
        <dbReference type="SAM" id="Phobius"/>
    </source>
</evidence>
<dbReference type="STRING" id="196109.A0A136JFD6"/>
<proteinExistence type="predicted"/>
<evidence type="ECO:0000256" key="2">
    <source>
        <dbReference type="SAM" id="MobiDB-lite"/>
    </source>
</evidence>
<dbReference type="PANTHER" id="PTHR35859">
    <property type="entry name" value="NONSELECTIVE CATION CHANNEL PROTEIN"/>
    <property type="match status" value="1"/>
</dbReference>
<keyword evidence="3" id="KW-1133">Transmembrane helix</keyword>
<dbReference type="InterPro" id="IPR052971">
    <property type="entry name" value="TRP_calcium_channel"/>
</dbReference>
<name>A0A136JFD6_9PEZI</name>
<dbReference type="Pfam" id="PF23317">
    <property type="entry name" value="YVC1_C"/>
    <property type="match status" value="1"/>
</dbReference>
<keyword evidence="3" id="KW-0812">Transmembrane</keyword>
<evidence type="ECO:0000259" key="5">
    <source>
        <dbReference type="Pfam" id="PF23317"/>
    </source>
</evidence>
<accession>A0A136JFD6</accession>
<feature type="region of interest" description="Disordered" evidence="2">
    <location>
        <begin position="733"/>
        <end position="811"/>
    </location>
</feature>
<dbReference type="EMBL" id="KQ964246">
    <property type="protein sequence ID" value="KXJ95854.1"/>
    <property type="molecule type" value="Genomic_DNA"/>
</dbReference>
<feature type="transmembrane region" description="Helical" evidence="3">
    <location>
        <begin position="451"/>
        <end position="475"/>
    </location>
</feature>
<feature type="region of interest" description="Disordered" evidence="2">
    <location>
        <begin position="631"/>
        <end position="685"/>
    </location>
</feature>
<dbReference type="AlphaFoldDB" id="A0A136JFD6"/>
<keyword evidence="3" id="KW-0472">Membrane</keyword>
<evidence type="ECO:0008006" key="8">
    <source>
        <dbReference type="Google" id="ProtNLM"/>
    </source>
</evidence>
<keyword evidence="7" id="KW-1185">Reference proteome</keyword>
<keyword evidence="1" id="KW-0175">Coiled coil</keyword>
<organism evidence="6 7">
    <name type="scientific">Microdochium bolleyi</name>
    <dbReference type="NCBI Taxonomy" id="196109"/>
    <lineage>
        <taxon>Eukaryota</taxon>
        <taxon>Fungi</taxon>
        <taxon>Dikarya</taxon>
        <taxon>Ascomycota</taxon>
        <taxon>Pezizomycotina</taxon>
        <taxon>Sordariomycetes</taxon>
        <taxon>Xylariomycetidae</taxon>
        <taxon>Xylariales</taxon>
        <taxon>Microdochiaceae</taxon>
        <taxon>Microdochium</taxon>
    </lineage>
</organism>
<feature type="domain" description="YVC1 N-terminal linker helical" evidence="4">
    <location>
        <begin position="97"/>
        <end position="235"/>
    </location>
</feature>
<feature type="compositionally biased region" description="Polar residues" evidence="2">
    <location>
        <begin position="631"/>
        <end position="649"/>
    </location>
</feature>
<feature type="transmembrane region" description="Helical" evidence="3">
    <location>
        <begin position="327"/>
        <end position="346"/>
    </location>
</feature>
<sequence>MTDRRRRTTIRVREPNEERRPLLSRAAFSHTMEETPFYSCNPNANAHLPVYTNIHRIRRDVIAIVEDYLTFEQLRDLRLNLSVVRPLVDKLYELDDISIVYCLLVNRYQFLEEQDHLSNRQNVNFTRATLCEVVATRILRRFGEDNPGAQGLLLLANILVAGFEPFQNAPEETRKEAALGSAWNYSRTLPALEVAILTESKHFLSSTHCQKVINGIYIGQITYTPSTFLDLIPDRYKQKPISLYDPRHAPLLNQYRLIVPRTRNALELMQFFILIFLYFVFMLERDPSYFSISEIAFSIYAFGWVLDQSATMLEHGWSVYTQNLWSFLDVMFGVVFWVYAVLRLHGWRTGSEIPGQQAVDVLAMGSAVLVPRLAFNLLSDNLAMLSLRSMMADFTMLTALAAWCFLGFLLSMVWLAAQSEEKPDIVTIAKWMLWIWFGLDGSGIQHSTGFHWLLGPILMITFSFLGNTLFLTILVSMLSNTFSTIVANATAEVNFRKAVLTLEGVKADAIFAYQPPFNLIALFVYVPLKFIVTPRWFHKIHVATVRLVNLPVLLLIHVLERRLLWPNSASTEELSEQIRPIKKRNSFWRNWKITNHGAMEAVFEIAPPASVEADIAVDDQLTHHAIRRQFARQQSSSMVERQHRNGSNHNGNNAYSITNNNNNAPKRAGDDQQDGTSGGQIKTIRRRDSIAQYGLEDQVRNILHETTDMESLQSRLEALERSSRRIEKMLGKMCSAPPSEDGDGDGVTEDGGAEHGSVVGEDDDTDNDEHHSDVEVEVVEEGEGNRHDPQTVMDELSQALETDTPNSARRL</sequence>
<dbReference type="PANTHER" id="PTHR35859:SF1">
    <property type="entry name" value="NONSELECTIVE CATION CHANNEL PROTEIN"/>
    <property type="match status" value="1"/>
</dbReference>
<feature type="domain" description="Calcium channel YVC1-like C-terminal transmembrane" evidence="5">
    <location>
        <begin position="271"/>
        <end position="564"/>
    </location>
</feature>
<dbReference type="Proteomes" id="UP000070501">
    <property type="component" value="Unassembled WGS sequence"/>
</dbReference>
<evidence type="ECO:0000259" key="4">
    <source>
        <dbReference type="Pfam" id="PF23190"/>
    </source>
</evidence>
<reference evidence="7" key="1">
    <citation type="submission" date="2016-02" db="EMBL/GenBank/DDBJ databases">
        <title>Draft genome sequence of Microdochium bolleyi, a fungal endophyte of beachgrass.</title>
        <authorList>
            <consortium name="DOE Joint Genome Institute"/>
            <person name="David A.S."/>
            <person name="May G."/>
            <person name="Haridas S."/>
            <person name="Lim J."/>
            <person name="Wang M."/>
            <person name="Labutti K."/>
            <person name="Lipzen A."/>
            <person name="Barry K."/>
            <person name="Grigoriev I.V."/>
        </authorList>
    </citation>
    <scope>NUCLEOTIDE SEQUENCE [LARGE SCALE GENOMIC DNA]</scope>
    <source>
        <strain evidence="7">J235TASD1</strain>
    </source>
</reference>
<feature type="transmembrane region" description="Helical" evidence="3">
    <location>
        <begin position="510"/>
        <end position="528"/>
    </location>
</feature>
<dbReference type="InParanoid" id="A0A136JFD6"/>
<protein>
    <recommendedName>
        <fullName evidence="8">Receptor-activated Ca2+-permeable cation channel</fullName>
    </recommendedName>
</protein>
<dbReference type="Pfam" id="PF23190">
    <property type="entry name" value="LHD_TRPY1"/>
    <property type="match status" value="1"/>
</dbReference>
<evidence type="ECO:0000256" key="1">
    <source>
        <dbReference type="SAM" id="Coils"/>
    </source>
</evidence>
<feature type="transmembrane region" description="Helical" evidence="3">
    <location>
        <begin position="265"/>
        <end position="283"/>
    </location>
</feature>
<feature type="transmembrane region" description="Helical" evidence="3">
    <location>
        <begin position="289"/>
        <end position="306"/>
    </location>
</feature>
<feature type="coiled-coil region" evidence="1">
    <location>
        <begin position="702"/>
        <end position="729"/>
    </location>
</feature>